<reference evidence="3 4" key="1">
    <citation type="submission" date="2018-03" db="EMBL/GenBank/DDBJ databases">
        <authorList>
            <person name="Guldener U."/>
        </authorList>
    </citation>
    <scope>NUCLEOTIDE SEQUENCE [LARGE SCALE GENOMIC DNA]</scope>
    <source>
        <strain evidence="3 4">DAOM196992</strain>
    </source>
</reference>
<evidence type="ECO:0000256" key="1">
    <source>
        <dbReference type="SAM" id="MobiDB-lite"/>
    </source>
</evidence>
<accession>A0A5C3F5Q0</accession>
<feature type="chain" id="PRO_5022864326" evidence="2">
    <location>
        <begin position="28"/>
        <end position="161"/>
    </location>
</feature>
<keyword evidence="2" id="KW-0732">Signal</keyword>
<feature type="region of interest" description="Disordered" evidence="1">
    <location>
        <begin position="128"/>
        <end position="148"/>
    </location>
</feature>
<evidence type="ECO:0000313" key="4">
    <source>
        <dbReference type="Proteomes" id="UP000323386"/>
    </source>
</evidence>
<dbReference type="OrthoDB" id="2553351at2759"/>
<name>A0A5C3F5Q0_9BASI</name>
<evidence type="ECO:0000256" key="2">
    <source>
        <dbReference type="SAM" id="SignalP"/>
    </source>
</evidence>
<keyword evidence="4" id="KW-1185">Reference proteome</keyword>
<sequence length="161" mass="17136">MPSKLPTLLLPVLLALLLTPRRIYVRAQPTQPHTLSRRDGTDAGPPGIPTAITLFWFNNLEVGICYDMMRRVVSDPDSFDCNAQGDYDRDNNTYALPQTCIALIPKSEALLYRITQACQQTNGKFDTLTAPPGTDMNPGPAAASGAGAAGTSASAAAASKQ</sequence>
<dbReference type="EMBL" id="OOIP01000016">
    <property type="protein sequence ID" value="SPO39834.1"/>
    <property type="molecule type" value="Genomic_DNA"/>
</dbReference>
<dbReference type="Proteomes" id="UP000323386">
    <property type="component" value="Unassembled WGS sequence"/>
</dbReference>
<proteinExistence type="predicted"/>
<evidence type="ECO:0000313" key="3">
    <source>
        <dbReference type="EMBL" id="SPO39834.1"/>
    </source>
</evidence>
<protein>
    <submittedName>
        <fullName evidence="3">Uncharacterized protein</fullName>
    </submittedName>
</protein>
<organism evidence="3 4">
    <name type="scientific">Pseudozyma flocculosa</name>
    <dbReference type="NCBI Taxonomy" id="84751"/>
    <lineage>
        <taxon>Eukaryota</taxon>
        <taxon>Fungi</taxon>
        <taxon>Dikarya</taxon>
        <taxon>Basidiomycota</taxon>
        <taxon>Ustilaginomycotina</taxon>
        <taxon>Ustilaginomycetes</taxon>
        <taxon>Ustilaginales</taxon>
        <taxon>Ustilaginaceae</taxon>
        <taxon>Pseudozyma</taxon>
    </lineage>
</organism>
<dbReference type="AlphaFoldDB" id="A0A5C3F5Q0"/>
<gene>
    <name evidence="3" type="ORF">PSFLO_05315</name>
</gene>
<feature type="signal peptide" evidence="2">
    <location>
        <begin position="1"/>
        <end position="27"/>
    </location>
</feature>